<organism evidence="1 2">
    <name type="scientific">Erwinia tracheiphila</name>
    <dbReference type="NCBI Taxonomy" id="65700"/>
    <lineage>
        <taxon>Bacteria</taxon>
        <taxon>Pseudomonadati</taxon>
        <taxon>Pseudomonadota</taxon>
        <taxon>Gammaproteobacteria</taxon>
        <taxon>Enterobacterales</taxon>
        <taxon>Erwiniaceae</taxon>
        <taxon>Erwinia</taxon>
    </lineage>
</organism>
<proteinExistence type="predicted"/>
<accession>A0A0M2KCF5</accession>
<dbReference type="Proteomes" id="UP000033924">
    <property type="component" value="Unassembled WGS sequence"/>
</dbReference>
<reference evidence="1 2" key="1">
    <citation type="submission" date="2015-01" db="EMBL/GenBank/DDBJ databases">
        <title>Erwinia tracheiphila.</title>
        <authorList>
            <person name="Shapiro L.R."/>
        </authorList>
    </citation>
    <scope>NUCLEOTIDE SEQUENCE [LARGE SCALE GENOMIC DNA]</scope>
    <source>
        <strain evidence="1 2">BuffGH</strain>
    </source>
</reference>
<dbReference type="PATRIC" id="fig|65700.7.peg.4738"/>
<name>A0A0M2KCF5_9GAMM</name>
<dbReference type="EMBL" id="JXNU01000003">
    <property type="protein sequence ID" value="KKF37055.1"/>
    <property type="molecule type" value="Genomic_DNA"/>
</dbReference>
<dbReference type="AlphaFoldDB" id="A0A0M2KCF5"/>
<dbReference type="RefSeq" id="WP_046372150.1">
    <property type="nucleotide sequence ID" value="NZ_JXNU01000003.1"/>
</dbReference>
<gene>
    <name evidence="1" type="ORF">SY86_19075</name>
</gene>
<protein>
    <submittedName>
        <fullName evidence="1">Uncharacterized protein</fullName>
    </submittedName>
</protein>
<evidence type="ECO:0000313" key="1">
    <source>
        <dbReference type="EMBL" id="KKF37055.1"/>
    </source>
</evidence>
<sequence>MTNIFNPWPVYTDGVENVIAVKISSILPHTDGSITIVPDGDYNAIDGDYNAIYEPQIFVTIFSPEVGGYLVRDSDNQDLYIPAASFESTYSAVPRGSDGKDGKDAAAWARSTSTGNLTVGYPDDPSASSAHGKFGTTLYWKTTVSCVAAQKGNSVIASANIYHTPGIPCDADGNALPFVIITNQLASATSSPSSSPSVEIYLFVYGAATQLCNLKTKAMKPLSVTSGDGGSEPNYAFEYWYQRAQA</sequence>
<dbReference type="STRING" id="65700.SY86_19075"/>
<evidence type="ECO:0000313" key="2">
    <source>
        <dbReference type="Proteomes" id="UP000033924"/>
    </source>
</evidence>
<comment type="caution">
    <text evidence="1">The sequence shown here is derived from an EMBL/GenBank/DDBJ whole genome shotgun (WGS) entry which is preliminary data.</text>
</comment>
<keyword evidence="2" id="KW-1185">Reference proteome</keyword>